<comment type="caution">
    <text evidence="1">The sequence shown here is derived from an EMBL/GenBank/DDBJ whole genome shotgun (WGS) entry which is preliminary data.</text>
</comment>
<gene>
    <name evidence="1" type="ORF">H2B03_03075</name>
</gene>
<reference evidence="1 2" key="1">
    <citation type="journal article" date="2020" name="Appl. Environ. Microbiol.">
        <title>Genomic Characteristics of a Novel Species of Ammonia-Oxidizing Archaea from the Jiulong River Estuary.</title>
        <authorList>
            <person name="Zou D."/>
            <person name="Wan R."/>
            <person name="Han L."/>
            <person name="Xu M.N."/>
            <person name="Liu Y."/>
            <person name="Liu H."/>
            <person name="Kao S.J."/>
            <person name="Li M."/>
        </authorList>
    </citation>
    <scope>NUCLEOTIDE SEQUENCE [LARGE SCALE GENOMIC DNA]</scope>
    <source>
        <strain evidence="1">W1bin1</strain>
    </source>
</reference>
<evidence type="ECO:0000313" key="1">
    <source>
        <dbReference type="EMBL" id="MBA4452145.1"/>
    </source>
</evidence>
<name>A0AC60VXK0_9ARCH</name>
<evidence type="ECO:0000313" key="2">
    <source>
        <dbReference type="Proteomes" id="UP000559653"/>
    </source>
</evidence>
<protein>
    <submittedName>
        <fullName evidence="1">Uncharacterized protein</fullName>
    </submittedName>
</protein>
<sequence>MKIHSEQLFHYLESRGLKLTDEDRANIIEIILFGKNDKGKYSQQREEGFGG</sequence>
<organism evidence="1 2">
    <name type="scientific">Candidatus Nitrosomaritimum aestuariumsis</name>
    <dbReference type="NCBI Taxonomy" id="3342354"/>
    <lineage>
        <taxon>Archaea</taxon>
        <taxon>Nitrososphaerota</taxon>
        <taxon>Nitrososphaeria</taxon>
        <taxon>Nitrosopumilales</taxon>
        <taxon>Nitrosopumilaceae</taxon>
        <taxon>Candidatus Nitrosomaritimum</taxon>
    </lineage>
</organism>
<dbReference type="Proteomes" id="UP000559653">
    <property type="component" value="Unassembled WGS sequence"/>
</dbReference>
<dbReference type="EMBL" id="JACEMZ010000011">
    <property type="protein sequence ID" value="MBA4452145.1"/>
    <property type="molecule type" value="Genomic_DNA"/>
</dbReference>
<proteinExistence type="predicted"/>
<accession>A0AC60VXK0</accession>